<accession>A0A4Y2KA06</accession>
<evidence type="ECO:0000313" key="1">
    <source>
        <dbReference type="EMBL" id="GBM99240.1"/>
    </source>
</evidence>
<sequence>MHFKPEGVVSPILSNKSVIPPPIKIADLRQGRAAMNAQIYIALQDRGKAKGQQASGSKLRQAVDHSLAAPRKPISYGHSDPTCFSPFLYANFCLLRYPIERDSLTRLPTYPHRSPFGFYGPVVQMERLDIQTLDYKAPILIGFSH</sequence>
<organism evidence="1 2">
    <name type="scientific">Araneus ventricosus</name>
    <name type="common">Orbweaver spider</name>
    <name type="synonym">Epeira ventricosa</name>
    <dbReference type="NCBI Taxonomy" id="182803"/>
    <lineage>
        <taxon>Eukaryota</taxon>
        <taxon>Metazoa</taxon>
        <taxon>Ecdysozoa</taxon>
        <taxon>Arthropoda</taxon>
        <taxon>Chelicerata</taxon>
        <taxon>Arachnida</taxon>
        <taxon>Araneae</taxon>
        <taxon>Araneomorphae</taxon>
        <taxon>Entelegynae</taxon>
        <taxon>Araneoidea</taxon>
        <taxon>Araneidae</taxon>
        <taxon>Araneus</taxon>
    </lineage>
</organism>
<dbReference type="Proteomes" id="UP000499080">
    <property type="component" value="Unassembled WGS sequence"/>
</dbReference>
<proteinExistence type="predicted"/>
<keyword evidence="2" id="KW-1185">Reference proteome</keyword>
<dbReference type="EMBL" id="BGPR01004401">
    <property type="protein sequence ID" value="GBM99240.1"/>
    <property type="molecule type" value="Genomic_DNA"/>
</dbReference>
<gene>
    <name evidence="1" type="ORF">AVEN_63967_1</name>
</gene>
<protein>
    <submittedName>
        <fullName evidence="1">Uncharacterized protein</fullName>
    </submittedName>
</protein>
<name>A0A4Y2KA06_ARAVE</name>
<comment type="caution">
    <text evidence="1">The sequence shown here is derived from an EMBL/GenBank/DDBJ whole genome shotgun (WGS) entry which is preliminary data.</text>
</comment>
<dbReference type="AlphaFoldDB" id="A0A4Y2KA06"/>
<evidence type="ECO:0000313" key="2">
    <source>
        <dbReference type="Proteomes" id="UP000499080"/>
    </source>
</evidence>
<reference evidence="1 2" key="1">
    <citation type="journal article" date="2019" name="Sci. Rep.">
        <title>Orb-weaving spider Araneus ventricosus genome elucidates the spidroin gene catalogue.</title>
        <authorList>
            <person name="Kono N."/>
            <person name="Nakamura H."/>
            <person name="Ohtoshi R."/>
            <person name="Moran D.A.P."/>
            <person name="Shinohara A."/>
            <person name="Yoshida Y."/>
            <person name="Fujiwara M."/>
            <person name="Mori M."/>
            <person name="Tomita M."/>
            <person name="Arakawa K."/>
        </authorList>
    </citation>
    <scope>NUCLEOTIDE SEQUENCE [LARGE SCALE GENOMIC DNA]</scope>
</reference>